<keyword evidence="4" id="KW-1185">Reference proteome</keyword>
<accession>A0A2S7IGC8</accession>
<dbReference type="EMBL" id="PTRA01000006">
    <property type="protein sequence ID" value="PQA54421.1"/>
    <property type="molecule type" value="Genomic_DNA"/>
</dbReference>
<evidence type="ECO:0000313" key="4">
    <source>
        <dbReference type="Proteomes" id="UP000239590"/>
    </source>
</evidence>
<proteinExistence type="predicted"/>
<dbReference type="SUPFAM" id="SSF48230">
    <property type="entry name" value="Chondroitin AC/alginate lyase"/>
    <property type="match status" value="1"/>
</dbReference>
<dbReference type="GO" id="GO:0030313">
    <property type="term" value="C:cell envelope"/>
    <property type="evidence" value="ECO:0007669"/>
    <property type="project" value="UniProtKB-SubCell"/>
</dbReference>
<protein>
    <submittedName>
        <fullName evidence="3">Heparinase</fullName>
    </submittedName>
</protein>
<reference evidence="4" key="1">
    <citation type="submission" date="2018-02" db="EMBL/GenBank/DDBJ databases">
        <title>Genome sequencing of Solimonas sp. HR-BB.</title>
        <authorList>
            <person name="Lee Y."/>
            <person name="Jeon C.O."/>
        </authorList>
    </citation>
    <scope>NUCLEOTIDE SEQUENCE [LARGE SCALE GENOMIC DNA]</scope>
    <source>
        <strain evidence="4">HR-U</strain>
    </source>
</reference>
<feature type="domain" description="Heparinase II/III-like C-terminal" evidence="2">
    <location>
        <begin position="426"/>
        <end position="555"/>
    </location>
</feature>
<gene>
    <name evidence="3" type="ORF">C5O19_21980</name>
</gene>
<dbReference type="AlphaFoldDB" id="A0A2S7IGC8"/>
<name>A0A2S7IGC8_9BACT</name>
<dbReference type="Gene3D" id="2.70.98.70">
    <property type="match status" value="1"/>
</dbReference>
<organism evidence="3 4">
    <name type="scientific">Siphonobacter curvatus</name>
    <dbReference type="NCBI Taxonomy" id="2094562"/>
    <lineage>
        <taxon>Bacteria</taxon>
        <taxon>Pseudomonadati</taxon>
        <taxon>Bacteroidota</taxon>
        <taxon>Cytophagia</taxon>
        <taxon>Cytophagales</taxon>
        <taxon>Cytophagaceae</taxon>
        <taxon>Siphonobacter</taxon>
    </lineage>
</organism>
<evidence type="ECO:0000313" key="3">
    <source>
        <dbReference type="EMBL" id="PQA54421.1"/>
    </source>
</evidence>
<dbReference type="Pfam" id="PF07940">
    <property type="entry name" value="Hepar_II_III_C"/>
    <property type="match status" value="1"/>
</dbReference>
<comment type="caution">
    <text evidence="3">The sequence shown here is derived from an EMBL/GenBank/DDBJ whole genome shotgun (WGS) entry which is preliminary data.</text>
</comment>
<dbReference type="InterPro" id="IPR008929">
    <property type="entry name" value="Chondroitin_lyas"/>
</dbReference>
<evidence type="ECO:0000259" key="2">
    <source>
        <dbReference type="Pfam" id="PF07940"/>
    </source>
</evidence>
<dbReference type="GO" id="GO:0016829">
    <property type="term" value="F:lyase activity"/>
    <property type="evidence" value="ECO:0007669"/>
    <property type="project" value="InterPro"/>
</dbReference>
<dbReference type="OrthoDB" id="9793856at2"/>
<comment type="subcellular location">
    <subcellularLocation>
        <location evidence="1">Cell envelope</location>
    </subcellularLocation>
</comment>
<dbReference type="Gene3D" id="1.50.10.100">
    <property type="entry name" value="Chondroitin AC/alginate lyase"/>
    <property type="match status" value="1"/>
</dbReference>
<dbReference type="InterPro" id="IPR012480">
    <property type="entry name" value="Hepar_II_III_C"/>
</dbReference>
<evidence type="ECO:0000256" key="1">
    <source>
        <dbReference type="ARBA" id="ARBA00004196"/>
    </source>
</evidence>
<dbReference type="RefSeq" id="WP_104715545.1">
    <property type="nucleotide sequence ID" value="NZ_PTRA01000006.1"/>
</dbReference>
<dbReference type="Proteomes" id="UP000239590">
    <property type="component" value="Unassembled WGS sequence"/>
</dbReference>
<sequence>MKRYVLIGWLLWLAGPTLAQQNLLSGRFSVEELRNVLIPEREWTPFPRREDRAGWAQADSGMMKAYVKKAETYLNYEWPYVPATKSLLIERTGNRDEYQSISFQKRDVLGVLLLAEIYENQGRFVDPIIDGVWSICEESFWGASAHLPREVKGLVDVSKPFVDLFAAETATYLAWVDYYLGDKLDAVTPQIRKRIYYETNRRIFEPLMNQPHSWMQSHANGRPPNNWNPWICSNWLNAVLLLEKEDQKRAAAVHKLLGVLDNFLNPYPADGGCDEGPSYWGAAAASLYDNVSLLNTASRNAFAYVYADEKFRNMGRFIYRAQISPNYFLNFADADPQPSMAATMIYRYGKDIQDANMMRFGAYYRKPETGALPRYHFFRNFYALFMQQEFERADKGLALPADVWLPDLQVFAARDRAGTTQGFYLAGKGGHNDESHNHNDVGNYVVYYDGQPLLIDVGRGTYTRKTFSSQRYDIWYNGSAYHNLPTINGFSQPPGNTFKAQQVTYQGGKEQVTFSLDFTQAYPAEAGVVSWKQSMRLKRGREVTITDQIHLKKADSLSQHLMTCYPVEIGKAGQLIICSKGQKGQSRDFVIKYDSRKWEPFVEKVALQTPEDQGIRTKWGDTIYRITLKRLQPKTVDLFAVTLAPR</sequence>